<evidence type="ECO:0000256" key="1">
    <source>
        <dbReference type="SAM" id="MobiDB-lite"/>
    </source>
</evidence>
<reference evidence="3 4" key="1">
    <citation type="submission" date="2015-08" db="EMBL/GenBank/DDBJ databases">
        <authorList>
            <person name="Babu N.S."/>
            <person name="Beckwith C.J."/>
            <person name="Beseler K.G."/>
            <person name="Brison A."/>
            <person name="Carone J.V."/>
            <person name="Caskin T.P."/>
            <person name="Diamond M."/>
            <person name="Durham M.E."/>
            <person name="Foxe J.M."/>
            <person name="Go M."/>
            <person name="Henderson B.A."/>
            <person name="Jones I.B."/>
            <person name="McGettigan J.A."/>
            <person name="Micheletti S.J."/>
            <person name="Nasrallah M.E."/>
            <person name="Ortiz D."/>
            <person name="Piller C.R."/>
            <person name="Privatt S.R."/>
            <person name="Schneider S.L."/>
            <person name="Sharp S."/>
            <person name="Smith T.C."/>
            <person name="Stanton J.D."/>
            <person name="Ullery H.E."/>
            <person name="Wilson R.J."/>
            <person name="Serrano M.G."/>
            <person name="Buck G."/>
            <person name="Lee V."/>
            <person name="Wang Y."/>
            <person name="Carvalho R."/>
            <person name="Voegtly L."/>
            <person name="Shi R."/>
            <person name="Duckworth R."/>
            <person name="Johnson A."/>
            <person name="Loviza R."/>
            <person name="Walstead R."/>
            <person name="Shah Z."/>
            <person name="Kiflezghi M."/>
            <person name="Wade K."/>
            <person name="Ball S.L."/>
            <person name="Bradley K.W."/>
            <person name="Asai D.J."/>
            <person name="Bowman C.A."/>
            <person name="Russell D.A."/>
            <person name="Pope W.H."/>
            <person name="Jacobs-Sera D."/>
            <person name="Hendrix R.W."/>
            <person name="Hatfull G.F."/>
        </authorList>
    </citation>
    <scope>NUCLEOTIDE SEQUENCE [LARGE SCALE GENOMIC DNA]</scope>
    <source>
        <strain evidence="3 4">DSM 27648</strain>
    </source>
</reference>
<feature type="chain" id="PRO_5005466232" description="Cytochrome c domain-containing protein" evidence="2">
    <location>
        <begin position="27"/>
        <end position="169"/>
    </location>
</feature>
<keyword evidence="4" id="KW-1185">Reference proteome</keyword>
<dbReference type="Proteomes" id="UP000064967">
    <property type="component" value="Chromosome"/>
</dbReference>
<feature type="signal peptide" evidence="2">
    <location>
        <begin position="1"/>
        <end position="26"/>
    </location>
</feature>
<evidence type="ECO:0008006" key="5">
    <source>
        <dbReference type="Google" id="ProtNLM"/>
    </source>
</evidence>
<keyword evidence="2" id="KW-0732">Signal</keyword>
<evidence type="ECO:0000256" key="2">
    <source>
        <dbReference type="SAM" id="SignalP"/>
    </source>
</evidence>
<evidence type="ECO:0000313" key="4">
    <source>
        <dbReference type="Proteomes" id="UP000064967"/>
    </source>
</evidence>
<dbReference type="KEGG" id="llu:AKJ09_04423"/>
<dbReference type="AlphaFoldDB" id="A0A0K1PXA6"/>
<proteinExistence type="predicted"/>
<evidence type="ECO:0000313" key="3">
    <source>
        <dbReference type="EMBL" id="AKU97759.1"/>
    </source>
</evidence>
<sequence length="169" mass="17165">MESVTASRVKLVLLALTSGLAAFACAACTSSPAPSPPPNAADDTQEPPRFGGTTGFPTDASSTDQAGYALGGCAGGPEMACHGPGMAMSGLVLADTRPTNLVNVPSVERPDLMRVRPGDPARSYLYMKITRASGIDGVPMPKDSPPLDEASIAAIAAWIDAGAPDLLEP</sequence>
<name>A0A0K1PXA6_9BACT</name>
<accession>A0A0K1PXA6</accession>
<organism evidence="3 4">
    <name type="scientific">Labilithrix luteola</name>
    <dbReference type="NCBI Taxonomy" id="1391654"/>
    <lineage>
        <taxon>Bacteria</taxon>
        <taxon>Pseudomonadati</taxon>
        <taxon>Myxococcota</taxon>
        <taxon>Polyangia</taxon>
        <taxon>Polyangiales</taxon>
        <taxon>Labilitrichaceae</taxon>
        <taxon>Labilithrix</taxon>
    </lineage>
</organism>
<protein>
    <recommendedName>
        <fullName evidence="5">Cytochrome c domain-containing protein</fullName>
    </recommendedName>
</protein>
<feature type="region of interest" description="Disordered" evidence="1">
    <location>
        <begin position="31"/>
        <end position="63"/>
    </location>
</feature>
<dbReference type="EMBL" id="CP012333">
    <property type="protein sequence ID" value="AKU97759.1"/>
    <property type="molecule type" value="Genomic_DNA"/>
</dbReference>
<gene>
    <name evidence="3" type="ORF">AKJ09_04423</name>
</gene>
<dbReference type="STRING" id="1391654.AKJ09_04423"/>